<evidence type="ECO:0000256" key="8">
    <source>
        <dbReference type="ARBA" id="ARBA00037998"/>
    </source>
</evidence>
<dbReference type="RefSeq" id="WP_186906258.1">
    <property type="nucleotide sequence ID" value="NZ_JACOPP010000001.1"/>
</dbReference>
<keyword evidence="7 9" id="KW-0472">Membrane</keyword>
<evidence type="ECO:0000256" key="4">
    <source>
        <dbReference type="ARBA" id="ARBA00022692"/>
    </source>
</evidence>
<feature type="transmembrane region" description="Helical" evidence="9">
    <location>
        <begin position="212"/>
        <end position="232"/>
    </location>
</feature>
<keyword evidence="6 9" id="KW-1133">Transmembrane helix</keyword>
<comment type="similarity">
    <text evidence="8">Belongs to the binding-protein-dependent transport system permease family. LivHM subfamily.</text>
</comment>
<evidence type="ECO:0000313" key="10">
    <source>
        <dbReference type="EMBL" id="MBC5732359.1"/>
    </source>
</evidence>
<dbReference type="InterPro" id="IPR052157">
    <property type="entry name" value="BCAA_transport_permease"/>
</dbReference>
<feature type="transmembrane region" description="Helical" evidence="9">
    <location>
        <begin position="266"/>
        <end position="283"/>
    </location>
</feature>
<reference evidence="10" key="1">
    <citation type="submission" date="2020-08" db="EMBL/GenBank/DDBJ databases">
        <title>Genome public.</title>
        <authorList>
            <person name="Liu C."/>
            <person name="Sun Q."/>
        </authorList>
    </citation>
    <scope>NUCLEOTIDE SEQUENCE</scope>
    <source>
        <strain evidence="10">NSJ-51</strain>
    </source>
</reference>
<dbReference type="GO" id="GO:0006865">
    <property type="term" value="P:amino acid transport"/>
    <property type="evidence" value="ECO:0007669"/>
    <property type="project" value="UniProtKB-KW"/>
</dbReference>
<dbReference type="CDD" id="cd06582">
    <property type="entry name" value="TM_PBP1_LivH_like"/>
    <property type="match status" value="1"/>
</dbReference>
<protein>
    <submittedName>
        <fullName evidence="10">Branched-chain amino acid ABC transporter permease</fullName>
    </submittedName>
</protein>
<keyword evidence="11" id="KW-1185">Reference proteome</keyword>
<evidence type="ECO:0000313" key="11">
    <source>
        <dbReference type="Proteomes" id="UP000661435"/>
    </source>
</evidence>
<evidence type="ECO:0000256" key="1">
    <source>
        <dbReference type="ARBA" id="ARBA00004651"/>
    </source>
</evidence>
<dbReference type="AlphaFoldDB" id="A0A8J6JCV8"/>
<organism evidence="10 11">
    <name type="scientific">Lawsonibacter hominis</name>
    <dbReference type="NCBI Taxonomy" id="2763053"/>
    <lineage>
        <taxon>Bacteria</taxon>
        <taxon>Bacillati</taxon>
        <taxon>Bacillota</taxon>
        <taxon>Clostridia</taxon>
        <taxon>Eubacteriales</taxon>
        <taxon>Oscillospiraceae</taxon>
        <taxon>Lawsonibacter</taxon>
    </lineage>
</organism>
<name>A0A8J6JCV8_9FIRM</name>
<feature type="transmembrane region" description="Helical" evidence="9">
    <location>
        <begin position="184"/>
        <end position="206"/>
    </location>
</feature>
<dbReference type="GO" id="GO:0005886">
    <property type="term" value="C:plasma membrane"/>
    <property type="evidence" value="ECO:0007669"/>
    <property type="project" value="UniProtKB-SubCell"/>
</dbReference>
<feature type="transmembrane region" description="Helical" evidence="9">
    <location>
        <begin position="97"/>
        <end position="119"/>
    </location>
</feature>
<evidence type="ECO:0000256" key="3">
    <source>
        <dbReference type="ARBA" id="ARBA00022475"/>
    </source>
</evidence>
<evidence type="ECO:0000256" key="5">
    <source>
        <dbReference type="ARBA" id="ARBA00022970"/>
    </source>
</evidence>
<dbReference type="PANTHER" id="PTHR11795">
    <property type="entry name" value="BRANCHED-CHAIN AMINO ACID TRANSPORT SYSTEM PERMEASE PROTEIN LIVH"/>
    <property type="match status" value="1"/>
</dbReference>
<comment type="subcellular location">
    <subcellularLocation>
        <location evidence="1">Cell membrane</location>
        <topology evidence="1">Multi-pass membrane protein</topology>
    </subcellularLocation>
</comment>
<gene>
    <name evidence="10" type="ORF">H8S57_01285</name>
</gene>
<evidence type="ECO:0000256" key="7">
    <source>
        <dbReference type="ARBA" id="ARBA00023136"/>
    </source>
</evidence>
<keyword evidence="3" id="KW-1003">Cell membrane</keyword>
<evidence type="ECO:0000256" key="9">
    <source>
        <dbReference type="SAM" id="Phobius"/>
    </source>
</evidence>
<dbReference type="EMBL" id="JACOPP010000001">
    <property type="protein sequence ID" value="MBC5732359.1"/>
    <property type="molecule type" value="Genomic_DNA"/>
</dbReference>
<feature type="transmembrane region" description="Helical" evidence="9">
    <location>
        <begin position="6"/>
        <end position="30"/>
    </location>
</feature>
<dbReference type="PANTHER" id="PTHR11795:SF445">
    <property type="entry name" value="AMINO ACID ABC TRANSPORTER PERMEASE PROTEIN"/>
    <property type="match status" value="1"/>
</dbReference>
<comment type="caution">
    <text evidence="10">The sequence shown here is derived from an EMBL/GenBank/DDBJ whole genome shotgun (WGS) entry which is preliminary data.</text>
</comment>
<accession>A0A8J6JCV8</accession>
<keyword evidence="5" id="KW-0029">Amino-acid transport</keyword>
<evidence type="ECO:0000256" key="2">
    <source>
        <dbReference type="ARBA" id="ARBA00022448"/>
    </source>
</evidence>
<feature type="transmembrane region" description="Helical" evidence="9">
    <location>
        <begin position="42"/>
        <end position="61"/>
    </location>
</feature>
<dbReference type="Pfam" id="PF02653">
    <property type="entry name" value="BPD_transp_2"/>
    <property type="match status" value="1"/>
</dbReference>
<keyword evidence="2" id="KW-0813">Transport</keyword>
<keyword evidence="4 9" id="KW-0812">Transmembrane</keyword>
<feature type="transmembrane region" description="Helical" evidence="9">
    <location>
        <begin position="67"/>
        <end position="85"/>
    </location>
</feature>
<feature type="transmembrane region" description="Helical" evidence="9">
    <location>
        <begin position="139"/>
        <end position="163"/>
    </location>
</feature>
<evidence type="ECO:0000256" key="6">
    <source>
        <dbReference type="ARBA" id="ARBA00022989"/>
    </source>
</evidence>
<dbReference type="GO" id="GO:0022857">
    <property type="term" value="F:transmembrane transporter activity"/>
    <property type="evidence" value="ECO:0007669"/>
    <property type="project" value="InterPro"/>
</dbReference>
<feature type="transmembrane region" description="Helical" evidence="9">
    <location>
        <begin position="244"/>
        <end position="260"/>
    </location>
</feature>
<sequence>MNLALAPQYLINGLLAGIIYATYTTGYSLVLTTSRFMHVCHGGILSISGLLMWYLCASVGVPMLPSALAAAGTGVVVGLFLEIAIYRRLRRRGLPFLLTMIVSLGCMTVLQNALAMLFGTNTKYLGSEIMLPSVFLGGYVIPGWQAVGFLITAALLLGLSLLMKRTRIGNEIQSVASNQQMARLIGIDLDKVHVVTMILASLLAAWVGVIEVITHGISCYGGTPFMLVGIVIRALGGARSTRGLIVSGLIYGTVENLALLFVPSRWASPLAFGIFVVAVLIRSNPTRNALERLGGGL</sequence>
<dbReference type="InterPro" id="IPR001851">
    <property type="entry name" value="ABC_transp_permease"/>
</dbReference>
<dbReference type="Proteomes" id="UP000661435">
    <property type="component" value="Unassembled WGS sequence"/>
</dbReference>
<proteinExistence type="inferred from homology"/>